<keyword evidence="2" id="KW-0732">Signal</keyword>
<dbReference type="InterPro" id="IPR016187">
    <property type="entry name" value="CTDL_fold"/>
</dbReference>
<dbReference type="InterPro" id="IPR050111">
    <property type="entry name" value="C-type_lectin/snaclec_domain"/>
</dbReference>
<protein>
    <submittedName>
        <fullName evidence="5">C-type lectin domain-containing protein</fullName>
    </submittedName>
</protein>
<dbReference type="InterPro" id="IPR001304">
    <property type="entry name" value="C-type_lectin-like"/>
</dbReference>
<dbReference type="SMART" id="SM00034">
    <property type="entry name" value="CLECT"/>
    <property type="match status" value="2"/>
</dbReference>
<evidence type="ECO:0000259" key="3">
    <source>
        <dbReference type="PROSITE" id="PS50041"/>
    </source>
</evidence>
<dbReference type="Proteomes" id="UP000095287">
    <property type="component" value="Unplaced"/>
</dbReference>
<dbReference type="Gene3D" id="3.10.100.10">
    <property type="entry name" value="Mannose-Binding Protein A, subunit A"/>
    <property type="match status" value="2"/>
</dbReference>
<reference evidence="5" key="1">
    <citation type="submission" date="2016-11" db="UniProtKB">
        <authorList>
            <consortium name="WormBaseParasite"/>
        </authorList>
    </citation>
    <scope>IDENTIFICATION</scope>
</reference>
<dbReference type="PANTHER" id="PTHR22803">
    <property type="entry name" value="MANNOSE, PHOSPHOLIPASE, LECTIN RECEPTOR RELATED"/>
    <property type="match status" value="1"/>
</dbReference>
<dbReference type="InterPro" id="IPR016186">
    <property type="entry name" value="C-type_lectin-like/link_sf"/>
</dbReference>
<organism evidence="4 5">
    <name type="scientific">Steinernema glaseri</name>
    <dbReference type="NCBI Taxonomy" id="37863"/>
    <lineage>
        <taxon>Eukaryota</taxon>
        <taxon>Metazoa</taxon>
        <taxon>Ecdysozoa</taxon>
        <taxon>Nematoda</taxon>
        <taxon>Chromadorea</taxon>
        <taxon>Rhabditida</taxon>
        <taxon>Tylenchina</taxon>
        <taxon>Panagrolaimomorpha</taxon>
        <taxon>Strongyloidoidea</taxon>
        <taxon>Steinernematidae</taxon>
        <taxon>Steinernema</taxon>
    </lineage>
</organism>
<sequence>MIRLTLFSLLLIVVAADEGCPPGASLSLNGDKCFHPAPTSADFYTAEALCVSFGGHLASVHNKWDNAALFAYSHLNDYWLGGQNVNSSGSWTWTDGSPFNYNIWEAEEDTAGQECLLVDRRTAQWQRYDCKRSANFICETPTWKPSPTSTTTSVPTTTTAPPCSGNTTCVGNQCYVFVGCPLAWDDALNNCKRMNGNLASVHSGPVEQVIEQQRASQGWWYWLGGQLDDKRYLSWSDGTSVNYLNWLPQHPIHVSNYRCVGVETGGWLNYDCQYPLRSVCVIT</sequence>
<evidence type="ECO:0000313" key="5">
    <source>
        <dbReference type="WBParaSite" id="L893_g16786.t1"/>
    </source>
</evidence>
<keyword evidence="1" id="KW-1015">Disulfide bond</keyword>
<dbReference type="SUPFAM" id="SSF56436">
    <property type="entry name" value="C-type lectin-like"/>
    <property type="match status" value="2"/>
</dbReference>
<feature type="chain" id="PRO_5009312207" evidence="2">
    <location>
        <begin position="17"/>
        <end position="283"/>
    </location>
</feature>
<dbReference type="WBParaSite" id="L893_g16786.t1">
    <property type="protein sequence ID" value="L893_g16786.t1"/>
    <property type="gene ID" value="L893_g16786"/>
</dbReference>
<feature type="domain" description="C-type lectin" evidence="3">
    <location>
        <begin position="29"/>
        <end position="139"/>
    </location>
</feature>
<keyword evidence="4" id="KW-1185">Reference proteome</keyword>
<evidence type="ECO:0000313" key="4">
    <source>
        <dbReference type="Proteomes" id="UP000095287"/>
    </source>
</evidence>
<dbReference type="AlphaFoldDB" id="A0A1I7YIZ8"/>
<dbReference type="InterPro" id="IPR018378">
    <property type="entry name" value="C-type_lectin_CS"/>
</dbReference>
<evidence type="ECO:0000256" key="1">
    <source>
        <dbReference type="ARBA" id="ARBA00023157"/>
    </source>
</evidence>
<dbReference type="Pfam" id="PF00059">
    <property type="entry name" value="Lectin_C"/>
    <property type="match status" value="2"/>
</dbReference>
<proteinExistence type="predicted"/>
<feature type="signal peptide" evidence="2">
    <location>
        <begin position="1"/>
        <end position="16"/>
    </location>
</feature>
<dbReference type="PROSITE" id="PS00615">
    <property type="entry name" value="C_TYPE_LECTIN_1"/>
    <property type="match status" value="2"/>
</dbReference>
<dbReference type="CDD" id="cd00037">
    <property type="entry name" value="CLECT"/>
    <property type="match status" value="2"/>
</dbReference>
<evidence type="ECO:0000256" key="2">
    <source>
        <dbReference type="SAM" id="SignalP"/>
    </source>
</evidence>
<name>A0A1I7YIZ8_9BILA</name>
<feature type="domain" description="C-type lectin" evidence="3">
    <location>
        <begin position="170"/>
        <end position="281"/>
    </location>
</feature>
<dbReference type="PROSITE" id="PS50041">
    <property type="entry name" value="C_TYPE_LECTIN_2"/>
    <property type="match status" value="2"/>
</dbReference>
<accession>A0A1I7YIZ8</accession>